<keyword evidence="2" id="KW-1185">Reference proteome</keyword>
<organism evidence="1 2">
    <name type="scientific">Actinomadura craniellae</name>
    <dbReference type="NCBI Taxonomy" id="2231787"/>
    <lineage>
        <taxon>Bacteria</taxon>
        <taxon>Bacillati</taxon>
        <taxon>Actinomycetota</taxon>
        <taxon>Actinomycetes</taxon>
        <taxon>Streptosporangiales</taxon>
        <taxon>Thermomonosporaceae</taxon>
        <taxon>Actinomadura</taxon>
    </lineage>
</organism>
<dbReference type="SUPFAM" id="SSF48452">
    <property type="entry name" value="TPR-like"/>
    <property type="match status" value="1"/>
</dbReference>
<dbReference type="AlphaFoldDB" id="A0A365GZM8"/>
<protein>
    <submittedName>
        <fullName evidence="1">Twin-arginine translocation pathway signal</fullName>
    </submittedName>
</protein>
<gene>
    <name evidence="1" type="ORF">DPM19_26685</name>
</gene>
<dbReference type="InterPro" id="IPR011990">
    <property type="entry name" value="TPR-like_helical_dom_sf"/>
</dbReference>
<dbReference type="Proteomes" id="UP000251891">
    <property type="component" value="Unassembled WGS sequence"/>
</dbReference>
<accession>A0A365GZM8</accession>
<proteinExistence type="predicted"/>
<evidence type="ECO:0000313" key="2">
    <source>
        <dbReference type="Proteomes" id="UP000251891"/>
    </source>
</evidence>
<dbReference type="EMBL" id="QLYX01000014">
    <property type="protein sequence ID" value="RAY12295.1"/>
    <property type="molecule type" value="Genomic_DNA"/>
</dbReference>
<sequence length="378" mass="42006">MARRIAQAAGDERAELPALEHLVMYVRRRWESGKVAISERYRMLYAAAFGMDEDELFSVPDPVPDVPAMPTVLPSVPSWDRRAAVAPELVDYFWSQLPGHYGADLFLGPRHLIPTVFSQTRLIGQLVIAAEETVRRELLKVGVAYAALLGWLYQDAGDLDQSGYWRDAALHMAHRSGNHELTAYALANKAMHDIDREDGTAVLDFARAALAGERRLSPKVRVLALQHQAHGYSLLGERERVDRLIDQAAALVDQIDDDRPWGNACRRTPFYLEVQRATCYGRLGLAREAADLWEQIMATMTEATRRDTGVFRARHAAALAAIPEPERVTDIAAETATLIKDTGSARLKRELLTLPRHATGWTDTAPGRDLADILAAIA</sequence>
<comment type="caution">
    <text evidence="1">The sequence shown here is derived from an EMBL/GenBank/DDBJ whole genome shotgun (WGS) entry which is preliminary data.</text>
</comment>
<reference evidence="1 2" key="1">
    <citation type="submission" date="2018-06" db="EMBL/GenBank/DDBJ databases">
        <title>Actinomadura craniellae sp. nov. isolated from marine sponge Craniella sp.</title>
        <authorList>
            <person name="Li L."/>
            <person name="Xu Q.H."/>
            <person name="Lin H.W."/>
            <person name="Lu Y.H."/>
        </authorList>
    </citation>
    <scope>NUCLEOTIDE SEQUENCE [LARGE SCALE GENOMIC DNA]</scope>
    <source>
        <strain evidence="1 2">LHW63021</strain>
    </source>
</reference>
<name>A0A365GZM8_9ACTN</name>
<evidence type="ECO:0000313" key="1">
    <source>
        <dbReference type="EMBL" id="RAY12295.1"/>
    </source>
</evidence>